<accession>A0AAV0TPU6</accession>
<feature type="region of interest" description="Disordered" evidence="4">
    <location>
        <begin position="466"/>
        <end position="485"/>
    </location>
</feature>
<dbReference type="PANTHER" id="PTHR13510:SF44">
    <property type="entry name" value="RABENOSYN-5"/>
    <property type="match status" value="1"/>
</dbReference>
<dbReference type="InterPro" id="IPR000306">
    <property type="entry name" value="Znf_FYVE"/>
</dbReference>
<dbReference type="GO" id="GO:0008270">
    <property type="term" value="F:zinc ion binding"/>
    <property type="evidence" value="ECO:0007669"/>
    <property type="project" value="UniProtKB-KW"/>
</dbReference>
<evidence type="ECO:0000256" key="2">
    <source>
        <dbReference type="ARBA" id="ARBA00022771"/>
    </source>
</evidence>
<dbReference type="InterPro" id="IPR017907">
    <property type="entry name" value="Znf_RING_CS"/>
</dbReference>
<dbReference type="Pfam" id="PF01363">
    <property type="entry name" value="FYVE"/>
    <property type="match status" value="1"/>
</dbReference>
<gene>
    <name evidence="6" type="ORF">HBR001_LOCUS3220</name>
</gene>
<feature type="region of interest" description="Disordered" evidence="4">
    <location>
        <begin position="1"/>
        <end position="102"/>
    </location>
</feature>
<dbReference type="PROSITE" id="PS00518">
    <property type="entry name" value="ZF_RING_1"/>
    <property type="match status" value="1"/>
</dbReference>
<dbReference type="Proteomes" id="UP001162031">
    <property type="component" value="Unassembled WGS sequence"/>
</dbReference>
<protein>
    <recommendedName>
        <fullName evidence="5">FYVE zinc finger domain-containing protein</fullName>
    </recommendedName>
</protein>
<dbReference type="InterPro" id="IPR013083">
    <property type="entry name" value="Znf_RING/FYVE/PHD"/>
</dbReference>
<dbReference type="AlphaFoldDB" id="A0AAV0TPU6"/>
<dbReference type="InterPro" id="IPR011011">
    <property type="entry name" value="Znf_FYVE_PHD"/>
</dbReference>
<dbReference type="PANTHER" id="PTHR13510">
    <property type="entry name" value="FYVE-FINGER-CONTAINING RAB5 EFFECTOR PROTEIN RABENOSYN-5-RELATED"/>
    <property type="match status" value="1"/>
</dbReference>
<dbReference type="CDD" id="cd00065">
    <property type="entry name" value="FYVE_like_SF"/>
    <property type="match status" value="1"/>
</dbReference>
<reference evidence="6" key="1">
    <citation type="submission" date="2022-12" db="EMBL/GenBank/DDBJ databases">
        <authorList>
            <person name="Webb A."/>
        </authorList>
    </citation>
    <scope>NUCLEOTIDE SEQUENCE</scope>
    <source>
        <strain evidence="6">Hp1</strain>
    </source>
</reference>
<feature type="compositionally biased region" description="Basic and acidic residues" evidence="4">
    <location>
        <begin position="49"/>
        <end position="64"/>
    </location>
</feature>
<keyword evidence="3" id="KW-0862">Zinc</keyword>
<keyword evidence="1" id="KW-0479">Metal-binding</keyword>
<keyword evidence="2" id="KW-0863">Zinc-finger</keyword>
<comment type="caution">
    <text evidence="6">The sequence shown here is derived from an EMBL/GenBank/DDBJ whole genome shotgun (WGS) entry which is preliminary data.</text>
</comment>
<evidence type="ECO:0000256" key="1">
    <source>
        <dbReference type="ARBA" id="ARBA00022723"/>
    </source>
</evidence>
<evidence type="ECO:0000313" key="7">
    <source>
        <dbReference type="Proteomes" id="UP001162031"/>
    </source>
</evidence>
<evidence type="ECO:0000256" key="4">
    <source>
        <dbReference type="SAM" id="MobiDB-lite"/>
    </source>
</evidence>
<organism evidence="6 7">
    <name type="scientific">Hyaloperonospora brassicae</name>
    <name type="common">Brassica downy mildew</name>
    <name type="synonym">Peronospora brassicae</name>
    <dbReference type="NCBI Taxonomy" id="162125"/>
    <lineage>
        <taxon>Eukaryota</taxon>
        <taxon>Sar</taxon>
        <taxon>Stramenopiles</taxon>
        <taxon>Oomycota</taxon>
        <taxon>Peronosporomycetes</taxon>
        <taxon>Peronosporales</taxon>
        <taxon>Peronosporaceae</taxon>
        <taxon>Hyaloperonospora</taxon>
    </lineage>
</organism>
<dbReference type="SUPFAM" id="SSF57903">
    <property type="entry name" value="FYVE/PHD zinc finger"/>
    <property type="match status" value="1"/>
</dbReference>
<dbReference type="InterPro" id="IPR052727">
    <property type="entry name" value="Rab4/Rab5_effector"/>
</dbReference>
<proteinExistence type="predicted"/>
<name>A0AAV0TPU6_HYABA</name>
<sequence>MQSQSVDSPTRLEQAVRTSEQLRKPSTRSSRRSYAVAMQLKADQVSQRAKRESRDLSKEVRLDQPMHPSRPQQPPRLSKAHRQRQERPRTHTKQSPEHLLTPRRALRLSQLHSQPFEKPMPLLPNAICPSLEGALDQSIGAETIDGSQGLVELSPARHREIMLCVHNSLTNVRTSRVPGDTSHASWKVKLHKKNVAYHIDETSATPGQTRCCSVGYTHAKVDELVDLCLPAEKDAMLQHNQILFDNVVNADVFSTLRGPTEERPGSSVYVRRLSFQTSRPWRSRETYAIVATDIMPQSDGSTVGYCLWEAIDDRDIEEAVKTTRLEQSTCFRSGFYFRQPGRTESTTEDLTQGQTEIVYMVGVGSGAWSTSRLALEKHGSGIHRLCSHFRNKYLDPSTFVVETQRGSKCSAKSCKGCAKRFHLLSTRVNCHACGHVVCRSCASKESDAQHVCVGCLKKAGLPVPASVKKTQRKDERQKHAPSATTTALGQSSIAVVYTDLYDNDGTDAAEWAISTVGVPVQLLRKAVCV</sequence>
<dbReference type="EMBL" id="CANTFL010000528">
    <property type="protein sequence ID" value="CAI5723867.1"/>
    <property type="molecule type" value="Genomic_DNA"/>
</dbReference>
<evidence type="ECO:0000256" key="3">
    <source>
        <dbReference type="ARBA" id="ARBA00022833"/>
    </source>
</evidence>
<evidence type="ECO:0000259" key="5">
    <source>
        <dbReference type="Pfam" id="PF01363"/>
    </source>
</evidence>
<evidence type="ECO:0000313" key="6">
    <source>
        <dbReference type="EMBL" id="CAI5723867.1"/>
    </source>
</evidence>
<keyword evidence="7" id="KW-1185">Reference proteome</keyword>
<dbReference type="Gene3D" id="3.30.40.10">
    <property type="entry name" value="Zinc/RING finger domain, C3HC4 (zinc finger)"/>
    <property type="match status" value="1"/>
</dbReference>
<feature type="domain" description="FYVE zinc finger" evidence="5">
    <location>
        <begin position="410"/>
        <end position="457"/>
    </location>
</feature>